<proteinExistence type="predicted"/>
<dbReference type="GO" id="GO:0035556">
    <property type="term" value="P:intracellular signal transduction"/>
    <property type="evidence" value="ECO:0007669"/>
    <property type="project" value="InterPro"/>
</dbReference>
<name>A0A5C8PSQ9_9HYPH</name>
<dbReference type="InterPro" id="IPR019734">
    <property type="entry name" value="TPR_rpt"/>
</dbReference>
<dbReference type="OrthoDB" id="7325815at2"/>
<dbReference type="SMART" id="SM00028">
    <property type="entry name" value="TPR"/>
    <property type="match status" value="3"/>
</dbReference>
<dbReference type="InterPro" id="IPR029787">
    <property type="entry name" value="Nucleotide_cyclase"/>
</dbReference>
<dbReference type="Gene3D" id="3.30.70.1230">
    <property type="entry name" value="Nucleotide cyclase"/>
    <property type="match status" value="1"/>
</dbReference>
<dbReference type="GO" id="GO:0004016">
    <property type="term" value="F:adenylate cyclase activity"/>
    <property type="evidence" value="ECO:0007669"/>
    <property type="project" value="UniProtKB-ARBA"/>
</dbReference>
<dbReference type="CDD" id="cd07302">
    <property type="entry name" value="CHD"/>
    <property type="match status" value="1"/>
</dbReference>
<dbReference type="RefSeq" id="WP_147845729.1">
    <property type="nucleotide sequence ID" value="NZ_VDUZ01000004.1"/>
</dbReference>
<dbReference type="GO" id="GO:0006171">
    <property type="term" value="P:cAMP biosynthetic process"/>
    <property type="evidence" value="ECO:0007669"/>
    <property type="project" value="TreeGrafter"/>
</dbReference>
<evidence type="ECO:0000313" key="2">
    <source>
        <dbReference type="EMBL" id="TXL80314.1"/>
    </source>
</evidence>
<evidence type="ECO:0000259" key="1">
    <source>
        <dbReference type="PROSITE" id="PS50125"/>
    </source>
</evidence>
<dbReference type="Gene3D" id="3.40.50.10070">
    <property type="entry name" value="TolB, N-terminal domain"/>
    <property type="match status" value="1"/>
</dbReference>
<reference evidence="2 3" key="1">
    <citation type="submission" date="2019-06" db="EMBL/GenBank/DDBJ databases">
        <title>New taxonomy in bacterial strain CC-CFT640, isolated from vineyard.</title>
        <authorList>
            <person name="Lin S.-Y."/>
            <person name="Tsai C.-F."/>
            <person name="Young C.-C."/>
        </authorList>
    </citation>
    <scope>NUCLEOTIDE SEQUENCE [LARGE SCALE GENOMIC DNA]</scope>
    <source>
        <strain evidence="2 3">CC-CFT640</strain>
    </source>
</reference>
<dbReference type="PANTHER" id="PTHR43081">
    <property type="entry name" value="ADENYLATE CYCLASE, TERMINAL-DIFFERENTIATION SPECIFIC-RELATED"/>
    <property type="match status" value="1"/>
</dbReference>
<feature type="domain" description="Guanylate cyclase" evidence="1">
    <location>
        <begin position="13"/>
        <end position="127"/>
    </location>
</feature>
<organism evidence="2 3">
    <name type="scientific">Vineibacter terrae</name>
    <dbReference type="NCBI Taxonomy" id="2586908"/>
    <lineage>
        <taxon>Bacteria</taxon>
        <taxon>Pseudomonadati</taxon>
        <taxon>Pseudomonadota</taxon>
        <taxon>Alphaproteobacteria</taxon>
        <taxon>Hyphomicrobiales</taxon>
        <taxon>Vineibacter</taxon>
    </lineage>
</organism>
<protein>
    <submittedName>
        <fullName evidence="2">Adenylate cyclase</fullName>
    </submittedName>
</protein>
<evidence type="ECO:0000313" key="3">
    <source>
        <dbReference type="Proteomes" id="UP000321638"/>
    </source>
</evidence>
<dbReference type="InterPro" id="IPR001054">
    <property type="entry name" value="A/G_cyclase"/>
</dbReference>
<comment type="caution">
    <text evidence="2">The sequence shown here is derived from an EMBL/GenBank/DDBJ whole genome shotgun (WGS) entry which is preliminary data.</text>
</comment>
<dbReference type="SUPFAM" id="SSF48452">
    <property type="entry name" value="TPR-like"/>
    <property type="match status" value="1"/>
</dbReference>
<dbReference type="PROSITE" id="PS50125">
    <property type="entry name" value="GUANYLATE_CYCLASE_2"/>
    <property type="match status" value="1"/>
</dbReference>
<dbReference type="PANTHER" id="PTHR43081:SF19">
    <property type="entry name" value="PH-SENSITIVE ADENYLATE CYCLASE RV1264"/>
    <property type="match status" value="1"/>
</dbReference>
<sequence>MEHLSTVTRRLAAVAFADVVDWSRLVEHDDLGTLRAWRALRADLIEPKFREHGGRLQETSGDAVLVEFPSAVEAVTWALETQRGLSQNQAADGSPRLRLRIAINIEDVIVDEETIIGDGINIAARILPLAEPGGIVVTSTVRDYVWNKMPVSFDDMGERELKNISRPIRVYRVDAPQTATRIPVPRQPHLSWAKRPAIAVLPFRNLGGDPDETYFSEGITEDIIGGLSRSRAVYVIAWNSTLRYRDQQKHPQDIASELGVRYILNGSVRRRASRLRISSELIDATNSRALWAEKFDGADSEIFEFQDRIATSIVGTIEPRLYQAESARILTKPTESLDAYDNVLRALSLLYTLDDRQFAEAGECLQRAVALDPSYAQAHAYLGWWLNLKRGEGRSIDRAGDAEKAIAAAMRAMELDAHDAFCLAVAGHIQGFLNKSLDVAVELFDQALHLNENSAFAWGISASTYCFLGQPDEALERLRNAWRLSPYDPLNFWFCTVAGLAEFVAGRYDQAIGWLRKAQRLNHRFSACNRTLAASLALAGEIQAAQTAAQQVLSVEPTFRISIFTSWYPLRRQEDLKRLAEGLRLAQLPD</sequence>
<dbReference type="InterPro" id="IPR011990">
    <property type="entry name" value="TPR-like_helical_dom_sf"/>
</dbReference>
<dbReference type="EMBL" id="VDUZ01000004">
    <property type="protein sequence ID" value="TXL80314.1"/>
    <property type="molecule type" value="Genomic_DNA"/>
</dbReference>
<dbReference type="InterPro" id="IPR050697">
    <property type="entry name" value="Adenylyl/Guanylyl_Cyclase_3/4"/>
</dbReference>
<dbReference type="AlphaFoldDB" id="A0A5C8PSQ9"/>
<dbReference type="Proteomes" id="UP000321638">
    <property type="component" value="Unassembled WGS sequence"/>
</dbReference>
<dbReference type="Gene3D" id="1.25.40.10">
    <property type="entry name" value="Tetratricopeptide repeat domain"/>
    <property type="match status" value="2"/>
</dbReference>
<accession>A0A5C8PSQ9</accession>
<gene>
    <name evidence="2" type="ORF">FHP25_04585</name>
</gene>
<keyword evidence="3" id="KW-1185">Reference proteome</keyword>
<dbReference type="SUPFAM" id="SSF55073">
    <property type="entry name" value="Nucleotide cyclase"/>
    <property type="match status" value="1"/>
</dbReference>